<evidence type="ECO:0000313" key="3">
    <source>
        <dbReference type="Proteomes" id="UP000012073"/>
    </source>
</evidence>
<organism evidence="2 3">
    <name type="scientific">Chondrus crispus</name>
    <name type="common">Carrageen Irish moss</name>
    <name type="synonym">Polymorpha crispa</name>
    <dbReference type="NCBI Taxonomy" id="2769"/>
    <lineage>
        <taxon>Eukaryota</taxon>
        <taxon>Rhodophyta</taxon>
        <taxon>Florideophyceae</taxon>
        <taxon>Rhodymeniophycidae</taxon>
        <taxon>Gigartinales</taxon>
        <taxon>Gigartinaceae</taxon>
        <taxon>Chondrus</taxon>
    </lineage>
</organism>
<accession>R7QHW8</accession>
<dbReference type="Proteomes" id="UP000012073">
    <property type="component" value="Unassembled WGS sequence"/>
</dbReference>
<dbReference type="AlphaFoldDB" id="R7QHW8"/>
<feature type="compositionally biased region" description="Basic residues" evidence="1">
    <location>
        <begin position="71"/>
        <end position="81"/>
    </location>
</feature>
<feature type="compositionally biased region" description="Basic and acidic residues" evidence="1">
    <location>
        <begin position="83"/>
        <end position="98"/>
    </location>
</feature>
<dbReference type="GeneID" id="17325749"/>
<sequence length="178" mass="19340">MHLPNQPFSPTSPSPCRQPLHPNRHDDPLLRPLHPRPHLSRAPAEPLPHGAPSPAARATSGPGPDPGRAAGRGRARQRAAARLRAEAGGDVRAARLRDGAAAQLGGRDELHRRGRRRRPDAGARGRRAGAGQRRRGLYRRVPGVRAERPQGTRDAARRAQGEECHADDRTRNLWRGGG</sequence>
<evidence type="ECO:0000313" key="2">
    <source>
        <dbReference type="EMBL" id="CDF38112.1"/>
    </source>
</evidence>
<protein>
    <submittedName>
        <fullName evidence="2">Uncharacterized protein</fullName>
    </submittedName>
</protein>
<name>R7QHW8_CHOCR</name>
<gene>
    <name evidence="2" type="ORF">CHC_T00006296001</name>
</gene>
<keyword evidence="3" id="KW-1185">Reference proteome</keyword>
<feature type="compositionally biased region" description="Basic residues" evidence="1">
    <location>
        <begin position="112"/>
        <end position="138"/>
    </location>
</feature>
<dbReference type="EMBL" id="HG001898">
    <property type="protein sequence ID" value="CDF38112.1"/>
    <property type="molecule type" value="Genomic_DNA"/>
</dbReference>
<dbReference type="KEGG" id="ccp:CHC_T00006296001"/>
<reference evidence="3" key="1">
    <citation type="journal article" date="2013" name="Proc. Natl. Acad. Sci. U.S.A.">
        <title>Genome structure and metabolic features in the red seaweed Chondrus crispus shed light on evolution of the Archaeplastida.</title>
        <authorList>
            <person name="Collen J."/>
            <person name="Porcel B."/>
            <person name="Carre W."/>
            <person name="Ball S.G."/>
            <person name="Chaparro C."/>
            <person name="Tonon T."/>
            <person name="Barbeyron T."/>
            <person name="Michel G."/>
            <person name="Noel B."/>
            <person name="Valentin K."/>
            <person name="Elias M."/>
            <person name="Artiguenave F."/>
            <person name="Arun A."/>
            <person name="Aury J.M."/>
            <person name="Barbosa-Neto J.F."/>
            <person name="Bothwell J.H."/>
            <person name="Bouget F.Y."/>
            <person name="Brillet L."/>
            <person name="Cabello-Hurtado F."/>
            <person name="Capella-Gutierrez S."/>
            <person name="Charrier B."/>
            <person name="Cladiere L."/>
            <person name="Cock J.M."/>
            <person name="Coelho S.M."/>
            <person name="Colleoni C."/>
            <person name="Czjzek M."/>
            <person name="Da Silva C."/>
            <person name="Delage L."/>
            <person name="Denoeud F."/>
            <person name="Deschamps P."/>
            <person name="Dittami S.M."/>
            <person name="Gabaldon T."/>
            <person name="Gachon C.M."/>
            <person name="Groisillier A."/>
            <person name="Herve C."/>
            <person name="Jabbari K."/>
            <person name="Katinka M."/>
            <person name="Kloareg B."/>
            <person name="Kowalczyk N."/>
            <person name="Labadie K."/>
            <person name="Leblanc C."/>
            <person name="Lopez P.J."/>
            <person name="McLachlan D.H."/>
            <person name="Meslet-Cladiere L."/>
            <person name="Moustafa A."/>
            <person name="Nehr Z."/>
            <person name="Nyvall Collen P."/>
            <person name="Panaud O."/>
            <person name="Partensky F."/>
            <person name="Poulain J."/>
            <person name="Rensing S.A."/>
            <person name="Rousvoal S."/>
            <person name="Samson G."/>
            <person name="Symeonidi A."/>
            <person name="Weissenbach J."/>
            <person name="Zambounis A."/>
            <person name="Wincker P."/>
            <person name="Boyen C."/>
        </authorList>
    </citation>
    <scope>NUCLEOTIDE SEQUENCE [LARGE SCALE GENOMIC DNA]</scope>
    <source>
        <strain evidence="3">cv. Stackhouse</strain>
    </source>
</reference>
<feature type="region of interest" description="Disordered" evidence="1">
    <location>
        <begin position="1"/>
        <end position="178"/>
    </location>
</feature>
<proteinExistence type="predicted"/>
<feature type="compositionally biased region" description="Polar residues" evidence="1">
    <location>
        <begin position="1"/>
        <end position="15"/>
    </location>
</feature>
<dbReference type="RefSeq" id="XP_005717981.1">
    <property type="nucleotide sequence ID" value="XM_005717924.1"/>
</dbReference>
<evidence type="ECO:0000256" key="1">
    <source>
        <dbReference type="SAM" id="MobiDB-lite"/>
    </source>
</evidence>
<dbReference type="Gramene" id="CDF38112">
    <property type="protein sequence ID" value="CDF38112"/>
    <property type="gene ID" value="CHC_T00006296001"/>
</dbReference>
<feature type="compositionally biased region" description="Basic and acidic residues" evidence="1">
    <location>
        <begin position="145"/>
        <end position="171"/>
    </location>
</feature>